<evidence type="ECO:0000313" key="2">
    <source>
        <dbReference type="EMBL" id="TJY34115.1"/>
    </source>
</evidence>
<gene>
    <name evidence="2" type="ORF">E5167_12435</name>
</gene>
<proteinExistence type="predicted"/>
<reference evidence="2 3" key="1">
    <citation type="submission" date="2019-04" db="EMBL/GenBank/DDBJ databases">
        <title>Lacinutrix sp. nov., isolated from marine water.</title>
        <authorList>
            <person name="Kim W."/>
        </authorList>
    </citation>
    <scope>NUCLEOTIDE SEQUENCE [LARGE SCALE GENOMIC DNA]</scope>
    <source>
        <strain evidence="2 3">CAU 1491</strain>
    </source>
</reference>
<organism evidence="2 3">
    <name type="scientific">Pontimicrobium aquaticum</name>
    <dbReference type="NCBI Taxonomy" id="2565367"/>
    <lineage>
        <taxon>Bacteria</taxon>
        <taxon>Pseudomonadati</taxon>
        <taxon>Bacteroidota</taxon>
        <taxon>Flavobacteriia</taxon>
        <taxon>Flavobacteriales</taxon>
        <taxon>Flavobacteriaceae</taxon>
        <taxon>Pontimicrobium</taxon>
    </lineage>
</organism>
<keyword evidence="1" id="KW-0732">Signal</keyword>
<feature type="chain" id="PRO_5020357762" evidence="1">
    <location>
        <begin position="20"/>
        <end position="191"/>
    </location>
</feature>
<sequence length="191" mass="21102">MKKLVLIIAIIVTPLMSFAQGGLFDKYEDMEGVGSGVVNSKMFEMIASIDIDMDDPDASAMLEMIKKIKSLKFLTTGDKSISSQMAADVNKYISSSKLEELMRFKDGAQTVKFYVREGSSSNHVKELLMFVNGLKELTKGQDITINGEKREVETVIVSVLGDIDLREISKITKSMNIPGGEHLEKAGKKKN</sequence>
<evidence type="ECO:0000256" key="1">
    <source>
        <dbReference type="SAM" id="SignalP"/>
    </source>
</evidence>
<comment type="caution">
    <text evidence="2">The sequence shown here is derived from an EMBL/GenBank/DDBJ whole genome shotgun (WGS) entry which is preliminary data.</text>
</comment>
<dbReference type="EMBL" id="SUPL01000006">
    <property type="protein sequence ID" value="TJY34115.1"/>
    <property type="molecule type" value="Genomic_DNA"/>
</dbReference>
<feature type="signal peptide" evidence="1">
    <location>
        <begin position="1"/>
        <end position="19"/>
    </location>
</feature>
<dbReference type="Pfam" id="PF14060">
    <property type="entry name" value="DUF4252"/>
    <property type="match status" value="1"/>
</dbReference>
<accession>A0A4U0EQV8</accession>
<name>A0A4U0EQV8_9FLAO</name>
<dbReference type="Proteomes" id="UP000307657">
    <property type="component" value="Unassembled WGS sequence"/>
</dbReference>
<dbReference type="OrthoDB" id="705638at2"/>
<dbReference type="RefSeq" id="WP_136844471.1">
    <property type="nucleotide sequence ID" value="NZ_SUPL01000006.1"/>
</dbReference>
<dbReference type="AlphaFoldDB" id="A0A4U0EQV8"/>
<keyword evidence="3" id="KW-1185">Reference proteome</keyword>
<evidence type="ECO:0000313" key="3">
    <source>
        <dbReference type="Proteomes" id="UP000307657"/>
    </source>
</evidence>
<protein>
    <submittedName>
        <fullName evidence="2">DUF4252 domain-containing protein</fullName>
    </submittedName>
</protein>
<dbReference type="InterPro" id="IPR025348">
    <property type="entry name" value="DUF4252"/>
</dbReference>